<organism evidence="1 2">
    <name type="scientific">Lasiosphaeria miniovina</name>
    <dbReference type="NCBI Taxonomy" id="1954250"/>
    <lineage>
        <taxon>Eukaryota</taxon>
        <taxon>Fungi</taxon>
        <taxon>Dikarya</taxon>
        <taxon>Ascomycota</taxon>
        <taxon>Pezizomycotina</taxon>
        <taxon>Sordariomycetes</taxon>
        <taxon>Sordariomycetidae</taxon>
        <taxon>Sordariales</taxon>
        <taxon>Lasiosphaeriaceae</taxon>
        <taxon>Lasiosphaeria</taxon>
    </lineage>
</organism>
<protein>
    <submittedName>
        <fullName evidence="1">Uncharacterized protein</fullName>
    </submittedName>
</protein>
<gene>
    <name evidence="1" type="ORF">B0T26DRAFT_876348</name>
</gene>
<keyword evidence="2" id="KW-1185">Reference proteome</keyword>
<sequence>MAKPLTWRTPALDRRDGLLPRAHFLWRKLRPLFQVAILTSLVKTEARGLNSGKVATVADSEAAVNDMLARMDDIGPTIEALRELLNRIHGLELRVVDRDAQWEDLVAIEARLEDLPARLGSLESRVNDRDTQLGSLARSVIAALGPVTTQAHRQES</sequence>
<dbReference type="AlphaFoldDB" id="A0AA39ZTC8"/>
<comment type="caution">
    <text evidence="1">The sequence shown here is derived from an EMBL/GenBank/DDBJ whole genome shotgun (WGS) entry which is preliminary data.</text>
</comment>
<accession>A0AA39ZTC8</accession>
<dbReference type="RefSeq" id="XP_060290181.1">
    <property type="nucleotide sequence ID" value="XM_060448103.1"/>
</dbReference>
<dbReference type="GeneID" id="85331373"/>
<name>A0AA39ZTC8_9PEZI</name>
<dbReference type="Proteomes" id="UP001172101">
    <property type="component" value="Unassembled WGS sequence"/>
</dbReference>
<reference evidence="1" key="1">
    <citation type="submission" date="2023-06" db="EMBL/GenBank/DDBJ databases">
        <title>Genome-scale phylogeny and comparative genomics of the fungal order Sordariales.</title>
        <authorList>
            <consortium name="Lawrence Berkeley National Laboratory"/>
            <person name="Hensen N."/>
            <person name="Bonometti L."/>
            <person name="Westerberg I."/>
            <person name="Brannstrom I.O."/>
            <person name="Guillou S."/>
            <person name="Cros-Aarteil S."/>
            <person name="Calhoun S."/>
            <person name="Haridas S."/>
            <person name="Kuo A."/>
            <person name="Mondo S."/>
            <person name="Pangilinan J."/>
            <person name="Riley R."/>
            <person name="LaButti K."/>
            <person name="Andreopoulos B."/>
            <person name="Lipzen A."/>
            <person name="Chen C."/>
            <person name="Yanf M."/>
            <person name="Daum C."/>
            <person name="Ng V."/>
            <person name="Clum A."/>
            <person name="Steindorff A."/>
            <person name="Ohm R."/>
            <person name="Martin F."/>
            <person name="Silar P."/>
            <person name="Natvig D."/>
            <person name="Lalanne C."/>
            <person name="Gautier V."/>
            <person name="Ament-velasquez S.L."/>
            <person name="Kruys A."/>
            <person name="Hutchinson M.I."/>
            <person name="Powell A.J."/>
            <person name="Barry K."/>
            <person name="Miller A.N."/>
            <person name="Grigoriev I.V."/>
            <person name="Debuchy R."/>
            <person name="Gladieux P."/>
            <person name="Thoren M.H."/>
            <person name="Johannesson H."/>
        </authorList>
    </citation>
    <scope>NUCLEOTIDE SEQUENCE</scope>
    <source>
        <strain evidence="1">SMH2392-1A</strain>
    </source>
</reference>
<evidence type="ECO:0000313" key="1">
    <source>
        <dbReference type="EMBL" id="KAK0703322.1"/>
    </source>
</evidence>
<proteinExistence type="predicted"/>
<evidence type="ECO:0000313" key="2">
    <source>
        <dbReference type="Proteomes" id="UP001172101"/>
    </source>
</evidence>
<dbReference type="EMBL" id="JAUIRO010000008">
    <property type="protein sequence ID" value="KAK0703322.1"/>
    <property type="molecule type" value="Genomic_DNA"/>
</dbReference>